<keyword evidence="1" id="KW-0540">Nuclease</keyword>
<dbReference type="GO" id="GO:0009338">
    <property type="term" value="C:exodeoxyribonuclease V complex"/>
    <property type="evidence" value="ECO:0007669"/>
    <property type="project" value="InterPro"/>
</dbReference>
<dbReference type="AlphaFoldDB" id="A0A0F6W9U7"/>
<sequence>MIRLVYSNRTEHLVRALAARIAERADPLDAVTIVVPNRPMERWVEMQLASRLGIAANLRFVRLERFVSERLAREGAPKVLEGAAIEGRLLATLLELGAGDPELEPVRSYLRAAGDDGDAISRRAVQLARRLARSFEEYGFSRAKMIEAWSKGALELEGTSFAATERWQRALFLAVRGRGDAQLEAMTLADALSAAAPESAASEAHVFGVSYVARIFQQAIAALGAKTALHVYALNPCEEFWEDAISDAEARRAKRRARARGEHDPYALESDVDNALLRAWGRPGREHVAMLDELTGFDAHASFDDPGDATLLSRIQSAILRRAPIEAGETIADGSVQLLACPSIRRELETVATEIWSLIDGSQASERPYRFHEIAVLVNGPDRDRYLPHLEAVFAEAHDLPWNAADLALAARSRVADCALRLIDLPASSFTRAALLEILAHPLVLARWSDADPARVAALCDRLGVFHGIDARDHRGTYLEGSGLVHWDQAVRRLALGVVMEGGGSFDIDAVPLAPEPIAGSDELGGGLGLLVRSLASDARFARGAAMLPSEWARFFEALLRSYLVVGEGPEESELRRCLTALAELAKRDAGVRVGYSVAAELARAELESLPAARGVPLGDGVVVASLLPMRAIPFRAIFVLGLGEGRFPARELETGLDLRAAGRKPGDVSIDERDRYTFLETLLCARDRLVLSWIARDEQSGEARQPSSVVSAIEEAIGAPVPRRTPTLRRHDELADDAIRAHALPAAADEARARIEGAPHRRALADARFPEAALALLPESDPRRALLAMPRVPPRARDSEDEPRERVSIEAIRRFLECPIQGHARLVIGQDQDDVDAAAEDEPFEVARTERDRVLEEVFLAALERDDAEIDAIYRTRIAQSAARGAWPIGVLATLRREEDRRDLLAWRRGYARFPAGTRIHRVRFGATVARGEVVIERPHEPVLVPLGSDHVEVIGATRWLLSTGDSLRTTTSTRLEGQGERARVEQLRYALRAFVDHAVLAASGISSGNTRRAWVLDRCDGGPLVVQLAPMRKEAAARWLAGVLDDLREGPHGVFLPCEAVLRSEALFTRGHDHPSEELARSIEQVRTKWDGGSSKYGPVRDAALHPAPEPKSALALASRRFRAFFDHLRGIKRAP</sequence>
<evidence type="ECO:0000256" key="4">
    <source>
        <dbReference type="ARBA" id="ARBA00022801"/>
    </source>
</evidence>
<keyword evidence="7" id="KW-0067">ATP-binding</keyword>
<dbReference type="GO" id="GO:0006310">
    <property type="term" value="P:DNA recombination"/>
    <property type="evidence" value="ECO:0007669"/>
    <property type="project" value="TreeGrafter"/>
</dbReference>
<dbReference type="PANTHER" id="PTHR30591">
    <property type="entry name" value="RECBCD ENZYME SUBUNIT RECC"/>
    <property type="match status" value="1"/>
</dbReference>
<dbReference type="Gene3D" id="3.40.50.300">
    <property type="entry name" value="P-loop containing nucleotide triphosphate hydrolases"/>
    <property type="match status" value="2"/>
</dbReference>
<dbReference type="GO" id="GO:0004386">
    <property type="term" value="F:helicase activity"/>
    <property type="evidence" value="ECO:0007669"/>
    <property type="project" value="UniProtKB-KW"/>
</dbReference>
<evidence type="ECO:0000313" key="11">
    <source>
        <dbReference type="Proteomes" id="UP000034883"/>
    </source>
</evidence>
<dbReference type="GO" id="GO:0008854">
    <property type="term" value="F:exodeoxyribonuclease V activity"/>
    <property type="evidence" value="ECO:0007669"/>
    <property type="project" value="InterPro"/>
</dbReference>
<keyword evidence="11" id="KW-1185">Reference proteome</keyword>
<dbReference type="InterPro" id="IPR006697">
    <property type="entry name" value="RecC"/>
</dbReference>
<dbReference type="RefSeq" id="WP_053238024.1">
    <property type="nucleotide sequence ID" value="NZ_CP011125.1"/>
</dbReference>
<evidence type="ECO:0000256" key="1">
    <source>
        <dbReference type="ARBA" id="ARBA00022722"/>
    </source>
</evidence>
<protein>
    <submittedName>
        <fullName evidence="10">Exodeoxyribonuclease V gamma chain</fullName>
    </submittedName>
</protein>
<dbReference type="PIRSF" id="PIRSF000980">
    <property type="entry name" value="RecC"/>
    <property type="match status" value="1"/>
</dbReference>
<dbReference type="KEGG" id="samy:DB32_008274"/>
<gene>
    <name evidence="10" type="ORF">DB32_008274</name>
</gene>
<dbReference type="OrthoDB" id="9762834at2"/>
<dbReference type="InterPro" id="IPR013986">
    <property type="entry name" value="DExx_box_DNA_helicase_dom_sf"/>
</dbReference>
<keyword evidence="9" id="KW-0234">DNA repair</keyword>
<dbReference type="Gene3D" id="1.10.10.160">
    <property type="match status" value="1"/>
</dbReference>
<evidence type="ECO:0000256" key="5">
    <source>
        <dbReference type="ARBA" id="ARBA00022806"/>
    </source>
</evidence>
<evidence type="ECO:0000313" key="10">
    <source>
        <dbReference type="EMBL" id="AKF11125.1"/>
    </source>
</evidence>
<keyword evidence="4" id="KW-0378">Hydrolase</keyword>
<proteinExistence type="predicted"/>
<dbReference type="PANTHER" id="PTHR30591:SF1">
    <property type="entry name" value="RECBCD ENZYME SUBUNIT RECC"/>
    <property type="match status" value="1"/>
</dbReference>
<evidence type="ECO:0000256" key="2">
    <source>
        <dbReference type="ARBA" id="ARBA00022741"/>
    </source>
</evidence>
<keyword evidence="6" id="KW-0269">Exonuclease</keyword>
<dbReference type="EMBL" id="CP011125">
    <property type="protein sequence ID" value="AKF11125.1"/>
    <property type="molecule type" value="Genomic_DNA"/>
</dbReference>
<dbReference type="SUPFAM" id="SSF52980">
    <property type="entry name" value="Restriction endonuclease-like"/>
    <property type="match status" value="1"/>
</dbReference>
<evidence type="ECO:0000256" key="7">
    <source>
        <dbReference type="ARBA" id="ARBA00022840"/>
    </source>
</evidence>
<evidence type="ECO:0000256" key="8">
    <source>
        <dbReference type="ARBA" id="ARBA00023125"/>
    </source>
</evidence>
<dbReference type="Gene3D" id="3.40.50.10930">
    <property type="match status" value="1"/>
</dbReference>
<dbReference type="InterPro" id="IPR027417">
    <property type="entry name" value="P-loop_NTPase"/>
</dbReference>
<keyword evidence="5" id="KW-0347">Helicase</keyword>
<accession>A0A0F6W9U7</accession>
<keyword evidence="2" id="KW-0547">Nucleotide-binding</keyword>
<dbReference type="Proteomes" id="UP000034883">
    <property type="component" value="Chromosome"/>
</dbReference>
<name>A0A0F6W9U7_9BACT</name>
<evidence type="ECO:0000256" key="9">
    <source>
        <dbReference type="ARBA" id="ARBA00023204"/>
    </source>
</evidence>
<evidence type="ECO:0000256" key="3">
    <source>
        <dbReference type="ARBA" id="ARBA00022763"/>
    </source>
</evidence>
<dbReference type="STRING" id="927083.DB32_008274"/>
<dbReference type="SUPFAM" id="SSF52540">
    <property type="entry name" value="P-loop containing nucleoside triphosphate hydrolases"/>
    <property type="match status" value="2"/>
</dbReference>
<keyword evidence="3" id="KW-0227">DNA damage</keyword>
<evidence type="ECO:0000256" key="6">
    <source>
        <dbReference type="ARBA" id="ARBA00022839"/>
    </source>
</evidence>
<dbReference type="Pfam" id="PF04257">
    <property type="entry name" value="Exonuc_V_gamma"/>
    <property type="match status" value="1"/>
</dbReference>
<dbReference type="InterPro" id="IPR011335">
    <property type="entry name" value="Restrct_endonuc-II-like"/>
</dbReference>
<dbReference type="GO" id="GO:0003677">
    <property type="term" value="F:DNA binding"/>
    <property type="evidence" value="ECO:0007669"/>
    <property type="project" value="UniProtKB-KW"/>
</dbReference>
<dbReference type="GO" id="GO:0005524">
    <property type="term" value="F:ATP binding"/>
    <property type="evidence" value="ECO:0007669"/>
    <property type="project" value="UniProtKB-KW"/>
</dbReference>
<reference evidence="10 11" key="1">
    <citation type="submission" date="2015-03" db="EMBL/GenBank/DDBJ databases">
        <title>Genome assembly of Sandaracinus amylolyticus DSM 53668.</title>
        <authorList>
            <person name="Sharma G."/>
            <person name="Subramanian S."/>
        </authorList>
    </citation>
    <scope>NUCLEOTIDE SEQUENCE [LARGE SCALE GENOMIC DNA]</scope>
    <source>
        <strain evidence="10 11">DSM 53668</strain>
    </source>
</reference>
<organism evidence="10 11">
    <name type="scientific">Sandaracinus amylolyticus</name>
    <dbReference type="NCBI Taxonomy" id="927083"/>
    <lineage>
        <taxon>Bacteria</taxon>
        <taxon>Pseudomonadati</taxon>
        <taxon>Myxococcota</taxon>
        <taxon>Polyangia</taxon>
        <taxon>Polyangiales</taxon>
        <taxon>Sandaracinaceae</taxon>
        <taxon>Sandaracinus</taxon>
    </lineage>
</organism>
<keyword evidence="8" id="KW-0238">DNA-binding</keyword>
<dbReference type="GO" id="GO:0006281">
    <property type="term" value="P:DNA repair"/>
    <property type="evidence" value="ECO:0007669"/>
    <property type="project" value="UniProtKB-KW"/>
</dbReference>